<dbReference type="InterPro" id="IPR002898">
    <property type="entry name" value="MotA_ExbB_proton_chnl"/>
</dbReference>
<keyword evidence="4 7" id="KW-1133">Transmembrane helix</keyword>
<evidence type="ECO:0000256" key="5">
    <source>
        <dbReference type="ARBA" id="ARBA00023136"/>
    </source>
</evidence>
<protein>
    <submittedName>
        <fullName evidence="9">Biopolymer transport protein TolQ</fullName>
    </submittedName>
</protein>
<keyword evidence="10" id="KW-1185">Reference proteome</keyword>
<evidence type="ECO:0000313" key="9">
    <source>
        <dbReference type="EMBL" id="NJB67368.1"/>
    </source>
</evidence>
<evidence type="ECO:0000256" key="4">
    <source>
        <dbReference type="ARBA" id="ARBA00022989"/>
    </source>
</evidence>
<feature type="transmembrane region" description="Helical" evidence="7">
    <location>
        <begin position="20"/>
        <end position="41"/>
    </location>
</feature>
<evidence type="ECO:0000256" key="3">
    <source>
        <dbReference type="ARBA" id="ARBA00022692"/>
    </source>
</evidence>
<dbReference type="InterPro" id="IPR050790">
    <property type="entry name" value="ExbB/TolQ_transport"/>
</dbReference>
<comment type="similarity">
    <text evidence="6">Belongs to the exbB/tolQ family.</text>
</comment>
<feature type="transmembrane region" description="Helical" evidence="7">
    <location>
        <begin position="175"/>
        <end position="196"/>
    </location>
</feature>
<dbReference type="AlphaFoldDB" id="A0A846QGE5"/>
<feature type="transmembrane region" description="Helical" evidence="7">
    <location>
        <begin position="128"/>
        <end position="151"/>
    </location>
</feature>
<keyword evidence="2" id="KW-1003">Cell membrane</keyword>
<evidence type="ECO:0000256" key="1">
    <source>
        <dbReference type="ARBA" id="ARBA00004651"/>
    </source>
</evidence>
<keyword evidence="6" id="KW-0813">Transport</keyword>
<keyword evidence="3 7" id="KW-0812">Transmembrane</keyword>
<keyword evidence="6" id="KW-0653">Protein transport</keyword>
<dbReference type="PANTHER" id="PTHR30625:SF3">
    <property type="entry name" value="TOL-PAL SYSTEM PROTEIN TOLQ"/>
    <property type="match status" value="1"/>
</dbReference>
<dbReference type="PANTHER" id="PTHR30625">
    <property type="entry name" value="PROTEIN TOLQ"/>
    <property type="match status" value="1"/>
</dbReference>
<dbReference type="EMBL" id="JAATJA010000001">
    <property type="protein sequence ID" value="NJB67368.1"/>
    <property type="molecule type" value="Genomic_DNA"/>
</dbReference>
<name>A0A846QGE5_9BACT</name>
<reference evidence="9 10" key="1">
    <citation type="submission" date="2020-03" db="EMBL/GenBank/DDBJ databases">
        <title>Genomic Encyclopedia of Type Strains, Phase IV (KMG-IV): sequencing the most valuable type-strain genomes for metagenomic binning, comparative biology and taxonomic classification.</title>
        <authorList>
            <person name="Goeker M."/>
        </authorList>
    </citation>
    <scope>NUCLEOTIDE SEQUENCE [LARGE SCALE GENOMIC DNA]</scope>
    <source>
        <strain evidence="9 10">DSM 24233</strain>
    </source>
</reference>
<gene>
    <name evidence="9" type="ORF">GGQ74_001008</name>
</gene>
<evidence type="ECO:0000313" key="10">
    <source>
        <dbReference type="Proteomes" id="UP000580856"/>
    </source>
</evidence>
<dbReference type="Proteomes" id="UP000580856">
    <property type="component" value="Unassembled WGS sequence"/>
</dbReference>
<evidence type="ECO:0000256" key="7">
    <source>
        <dbReference type="SAM" id="Phobius"/>
    </source>
</evidence>
<comment type="subcellular location">
    <subcellularLocation>
        <location evidence="1">Cell membrane</location>
        <topology evidence="1">Multi-pass membrane protein</topology>
    </subcellularLocation>
    <subcellularLocation>
        <location evidence="6">Membrane</location>
        <topology evidence="6">Multi-pass membrane protein</topology>
    </subcellularLocation>
</comment>
<feature type="domain" description="MotA/TolQ/ExbB proton channel" evidence="8">
    <location>
        <begin position="103"/>
        <end position="206"/>
    </location>
</feature>
<dbReference type="GO" id="GO:0017038">
    <property type="term" value="P:protein import"/>
    <property type="evidence" value="ECO:0007669"/>
    <property type="project" value="TreeGrafter"/>
</dbReference>
<evidence type="ECO:0000256" key="6">
    <source>
        <dbReference type="RuleBase" id="RU004057"/>
    </source>
</evidence>
<dbReference type="GO" id="GO:0005886">
    <property type="term" value="C:plasma membrane"/>
    <property type="evidence" value="ECO:0007669"/>
    <property type="project" value="UniProtKB-SubCell"/>
</dbReference>
<sequence>MPQTGVLALLAHATLTVKCVLGLLLTMSISSWSVILFKIFVLTQARNRARQDYTKFVGAENLAEGMRALGRDQSSPVYRSGVSAMNELRRLESTGLLTYKNLDVVIDNLRRALRQGVSSQLGELSRSLSLLATCGNSAPFIGLFGTVWGIMHSFHSIGQMKTAALAAVAPGISEALIATAVGLGVAIPATIAYNFFLGMLQTVETELVNFAGAFLNTVQRELSGDSVAEARPRLRSEDHGGF</sequence>
<evidence type="ECO:0000256" key="2">
    <source>
        <dbReference type="ARBA" id="ARBA00022475"/>
    </source>
</evidence>
<keyword evidence="5 7" id="KW-0472">Membrane</keyword>
<organism evidence="9 10">
    <name type="scientific">Desulfobaculum xiamenense</name>
    <dbReference type="NCBI Taxonomy" id="995050"/>
    <lineage>
        <taxon>Bacteria</taxon>
        <taxon>Pseudomonadati</taxon>
        <taxon>Thermodesulfobacteriota</taxon>
        <taxon>Desulfovibrionia</taxon>
        <taxon>Desulfovibrionales</taxon>
        <taxon>Desulfovibrionaceae</taxon>
        <taxon>Desulfobaculum</taxon>
    </lineage>
</organism>
<accession>A0A846QGE5</accession>
<proteinExistence type="inferred from homology"/>
<evidence type="ECO:0000259" key="8">
    <source>
        <dbReference type="Pfam" id="PF01618"/>
    </source>
</evidence>
<comment type="caution">
    <text evidence="9">The sequence shown here is derived from an EMBL/GenBank/DDBJ whole genome shotgun (WGS) entry which is preliminary data.</text>
</comment>
<dbReference type="Pfam" id="PF01618">
    <property type="entry name" value="MotA_ExbB"/>
    <property type="match status" value="1"/>
</dbReference>